<name>A0A8S3CSI9_9BILA</name>
<protein>
    <submittedName>
        <fullName evidence="1">Uncharacterized protein</fullName>
    </submittedName>
</protein>
<reference evidence="1" key="1">
    <citation type="submission" date="2021-02" db="EMBL/GenBank/DDBJ databases">
        <authorList>
            <person name="Nowell W R."/>
        </authorList>
    </citation>
    <scope>NUCLEOTIDE SEQUENCE</scope>
</reference>
<organism evidence="1 2">
    <name type="scientific">Rotaria magnacalcarata</name>
    <dbReference type="NCBI Taxonomy" id="392030"/>
    <lineage>
        <taxon>Eukaryota</taxon>
        <taxon>Metazoa</taxon>
        <taxon>Spiralia</taxon>
        <taxon>Gnathifera</taxon>
        <taxon>Rotifera</taxon>
        <taxon>Eurotatoria</taxon>
        <taxon>Bdelloidea</taxon>
        <taxon>Philodinida</taxon>
        <taxon>Philodinidae</taxon>
        <taxon>Rotaria</taxon>
    </lineage>
</organism>
<sequence>MNLLLHLQHPFLPSFTNESFEHWQLIFEYLTTDPLNIARQSSSVKSPVKLVAGPAYSTNV</sequence>
<dbReference type="AlphaFoldDB" id="A0A8S3CSI9"/>
<gene>
    <name evidence="1" type="ORF">GIL414_LOCUS54373</name>
</gene>
<accession>A0A8S3CSI9</accession>
<proteinExistence type="predicted"/>
<comment type="caution">
    <text evidence="1">The sequence shown here is derived from an EMBL/GenBank/DDBJ whole genome shotgun (WGS) entry which is preliminary data.</text>
</comment>
<evidence type="ECO:0000313" key="1">
    <source>
        <dbReference type="EMBL" id="CAF4951945.1"/>
    </source>
</evidence>
<evidence type="ECO:0000313" key="2">
    <source>
        <dbReference type="Proteomes" id="UP000681720"/>
    </source>
</evidence>
<feature type="non-terminal residue" evidence="1">
    <location>
        <position position="60"/>
    </location>
</feature>
<dbReference type="Proteomes" id="UP000681720">
    <property type="component" value="Unassembled WGS sequence"/>
</dbReference>
<dbReference type="EMBL" id="CAJOBJ010190563">
    <property type="protein sequence ID" value="CAF4951945.1"/>
    <property type="molecule type" value="Genomic_DNA"/>
</dbReference>